<name>A0ABX1R3H0_9ALTE</name>
<dbReference type="InterPro" id="IPR010780">
    <property type="entry name" value="DUF1375"/>
</dbReference>
<dbReference type="RefSeq" id="WP_169210885.1">
    <property type="nucleotide sequence ID" value="NZ_JAATNW010000005.1"/>
</dbReference>
<dbReference type="Proteomes" id="UP000709336">
    <property type="component" value="Unassembled WGS sequence"/>
</dbReference>
<sequence>MKSIVLLLLSSLCFSCATVKTIDPVNNHVQIEHRGKESYCSEIPRIYSGLVYNFCLLYGEPSRVENLGSRFGNVPFFVIDTAFSVAADTIVIPYTAVQQASKGNIKVN</sequence>
<evidence type="ECO:0000256" key="1">
    <source>
        <dbReference type="SAM" id="SignalP"/>
    </source>
</evidence>
<keyword evidence="1" id="KW-0732">Signal</keyword>
<evidence type="ECO:0000313" key="2">
    <source>
        <dbReference type="EMBL" id="NMH60323.1"/>
    </source>
</evidence>
<organism evidence="2 3">
    <name type="scientific">Alteromonas ponticola</name>
    <dbReference type="NCBI Taxonomy" id="2720613"/>
    <lineage>
        <taxon>Bacteria</taxon>
        <taxon>Pseudomonadati</taxon>
        <taxon>Pseudomonadota</taxon>
        <taxon>Gammaproteobacteria</taxon>
        <taxon>Alteromonadales</taxon>
        <taxon>Alteromonadaceae</taxon>
        <taxon>Alteromonas/Salinimonas group</taxon>
        <taxon>Alteromonas</taxon>
    </lineage>
</organism>
<proteinExistence type="predicted"/>
<dbReference type="Pfam" id="PF07119">
    <property type="entry name" value="DUF1375"/>
    <property type="match status" value="1"/>
</dbReference>
<protein>
    <submittedName>
        <fullName evidence="2">YceK/YidQ family lipoprotein</fullName>
    </submittedName>
</protein>
<accession>A0ABX1R3H0</accession>
<gene>
    <name evidence="2" type="ORF">HCJ96_09860</name>
</gene>
<feature type="signal peptide" evidence="1">
    <location>
        <begin position="1"/>
        <end position="17"/>
    </location>
</feature>
<dbReference type="EMBL" id="JAATNW010000005">
    <property type="protein sequence ID" value="NMH60323.1"/>
    <property type="molecule type" value="Genomic_DNA"/>
</dbReference>
<comment type="caution">
    <text evidence="2">The sequence shown here is derived from an EMBL/GenBank/DDBJ whole genome shotgun (WGS) entry which is preliminary data.</text>
</comment>
<keyword evidence="2" id="KW-0449">Lipoprotein</keyword>
<reference evidence="2 3" key="1">
    <citation type="submission" date="2020-03" db="EMBL/GenBank/DDBJ databases">
        <title>Alteromonas ponticola sp. nov., isolated from seawater.</title>
        <authorList>
            <person name="Yoon J.-H."/>
            <person name="Kim Y.-O."/>
        </authorList>
    </citation>
    <scope>NUCLEOTIDE SEQUENCE [LARGE SCALE GENOMIC DNA]</scope>
    <source>
        <strain evidence="2 3">MYP5</strain>
    </source>
</reference>
<evidence type="ECO:0000313" key="3">
    <source>
        <dbReference type="Proteomes" id="UP000709336"/>
    </source>
</evidence>
<feature type="chain" id="PRO_5046128891" evidence="1">
    <location>
        <begin position="18"/>
        <end position="108"/>
    </location>
</feature>
<keyword evidence="3" id="KW-1185">Reference proteome</keyword>